<keyword evidence="1" id="KW-0812">Transmembrane</keyword>
<dbReference type="RefSeq" id="WP_111697807.1">
    <property type="nucleotide sequence ID" value="NZ_QFZU02000017.1"/>
</dbReference>
<evidence type="ECO:0000259" key="2">
    <source>
        <dbReference type="PROSITE" id="PS50837"/>
    </source>
</evidence>
<name>A0ABX9LS09_9ACTN</name>
<dbReference type="Pfam" id="PF05729">
    <property type="entry name" value="NACHT"/>
    <property type="match status" value="1"/>
</dbReference>
<feature type="domain" description="NACHT" evidence="2">
    <location>
        <begin position="138"/>
        <end position="261"/>
    </location>
</feature>
<feature type="transmembrane region" description="Helical" evidence="1">
    <location>
        <begin position="476"/>
        <end position="500"/>
    </location>
</feature>
<reference evidence="3 4" key="1">
    <citation type="submission" date="2018-08" db="EMBL/GenBank/DDBJ databases">
        <title>Microbispora. triticiradicis sp. nov., a novel actinomycete isolated from the root of wheat (Triticum aestivum L.)).</title>
        <authorList>
            <person name="Han C."/>
        </authorList>
    </citation>
    <scope>NUCLEOTIDE SEQUENCE [LARGE SCALE GENOMIC DNA]</scope>
    <source>
        <strain evidence="3 4">NEAU-HRDPA2-9</strain>
    </source>
</reference>
<evidence type="ECO:0000256" key="1">
    <source>
        <dbReference type="SAM" id="Phobius"/>
    </source>
</evidence>
<keyword evidence="4" id="KW-1185">Reference proteome</keyword>
<feature type="transmembrane region" description="Helical" evidence="1">
    <location>
        <begin position="31"/>
        <end position="47"/>
    </location>
</feature>
<dbReference type="PROSITE" id="PS50837">
    <property type="entry name" value="NACHT"/>
    <property type="match status" value="1"/>
</dbReference>
<feature type="transmembrane region" description="Helical" evidence="1">
    <location>
        <begin position="585"/>
        <end position="612"/>
    </location>
</feature>
<keyword evidence="1" id="KW-1133">Transmembrane helix</keyword>
<accession>A0ABX9LS09</accession>
<dbReference type="SUPFAM" id="SSF52540">
    <property type="entry name" value="P-loop containing nucleoside triphosphate hydrolases"/>
    <property type="match status" value="2"/>
</dbReference>
<feature type="transmembrane region" description="Helical" evidence="1">
    <location>
        <begin position="436"/>
        <end position="456"/>
    </location>
</feature>
<gene>
    <name evidence="3" type="ORF">DI270_003500</name>
</gene>
<evidence type="ECO:0000313" key="3">
    <source>
        <dbReference type="EMBL" id="RGA06328.1"/>
    </source>
</evidence>
<comment type="caution">
    <text evidence="3">The sequence shown here is derived from an EMBL/GenBank/DDBJ whole genome shotgun (WGS) entry which is preliminary data.</text>
</comment>
<feature type="transmembrane region" description="Helical" evidence="1">
    <location>
        <begin position="521"/>
        <end position="552"/>
    </location>
</feature>
<protein>
    <submittedName>
        <fullName evidence="3">NACHT domain-containing protein</fullName>
    </submittedName>
</protein>
<proteinExistence type="predicted"/>
<dbReference type="InterPro" id="IPR027417">
    <property type="entry name" value="P-loop_NTPase"/>
</dbReference>
<dbReference type="InterPro" id="IPR007111">
    <property type="entry name" value="NACHT_NTPase"/>
</dbReference>
<sequence length="682" mass="73412">MAVVAALAVAVSVVGQVLDPDDKVNRADLVALVVAALAFAAPVVLWARRRATPAPPASEETITAGKTTLTNLVAEQWRTEATIRSLGDPEPIPVSWHLTDDPGLMDHPRLIGHQPLTFTATGDRIPRLAENFRALRRRRLVITGGPGSGKTTLAVQLLLHLADDHRPEEPVPVLFTIAGWDTTAQPRLHDWLAARLAQDYPALTNPAYGPDAARTLVGRGHILPILDGLDELPGDARASAIAALNGSLAERDQFILTSRTGELAAALDQAGDVLTAAAVIAPRPLTPQAAAGYVRTCLPPRPRHDWTPVIEALENADRPGLAEVASTALGLWLIRTVYITPSTDPAPLVGPLADDRGRLRAHLLDHLIPAAIQARPPTRDPAEHFRPRHAWDPDQTRHYLAYLARQLTAHDTRDLAWWHLADLTTTPAQQRRFARMFGLVGGLAVGLAVASLRGLVTGLREGLGAGFEDGIVLGPVIGYMLGLGFGHAAQHWVHGIPGYADLRLQGRTTSLIKRIAKNLPAALLFGLMGWVVFGLVGWLAFALVFTLLFGLLEWAEQPASTTIAITPQSMWKADRTLTLLRTPTFWLVGGMLIGPLFGPVAALGGGLVFGLVSGKHYAWLGGGITVQRLARAGHVPRNLMAFLDDAHRLGLLRTVGPVYQFRHADLHDHLAALHTEAPESGR</sequence>
<dbReference type="Proteomes" id="UP000262538">
    <property type="component" value="Unassembled WGS sequence"/>
</dbReference>
<evidence type="ECO:0000313" key="4">
    <source>
        <dbReference type="Proteomes" id="UP000262538"/>
    </source>
</evidence>
<dbReference type="Gene3D" id="3.40.50.300">
    <property type="entry name" value="P-loop containing nucleotide triphosphate hydrolases"/>
    <property type="match status" value="1"/>
</dbReference>
<keyword evidence="1" id="KW-0472">Membrane</keyword>
<organism evidence="3 4">
    <name type="scientific">Microbispora triticiradicis</name>
    <dbReference type="NCBI Taxonomy" id="2200763"/>
    <lineage>
        <taxon>Bacteria</taxon>
        <taxon>Bacillati</taxon>
        <taxon>Actinomycetota</taxon>
        <taxon>Actinomycetes</taxon>
        <taxon>Streptosporangiales</taxon>
        <taxon>Streptosporangiaceae</taxon>
        <taxon>Microbispora</taxon>
    </lineage>
</organism>
<dbReference type="EMBL" id="QFZU02000017">
    <property type="protein sequence ID" value="RGA06328.1"/>
    <property type="molecule type" value="Genomic_DNA"/>
</dbReference>